<dbReference type="InterPro" id="IPR003785">
    <property type="entry name" value="Creatininase/forma_Hydrolase"/>
</dbReference>
<dbReference type="PANTHER" id="PTHR35005:SF1">
    <property type="entry name" value="2-AMINO-5-FORMYLAMINO-6-RIBOSYLAMINOPYRIMIDIN-4(3H)-ONE 5'-MONOPHOSPHATE DEFORMYLASE"/>
    <property type="match status" value="1"/>
</dbReference>
<evidence type="ECO:0000313" key="7">
    <source>
        <dbReference type="Proteomes" id="UP000309992"/>
    </source>
</evidence>
<evidence type="ECO:0000313" key="6">
    <source>
        <dbReference type="EMBL" id="TKG69151.1"/>
    </source>
</evidence>
<evidence type="ECO:0000256" key="5">
    <source>
        <dbReference type="ARBA" id="ARBA00024029"/>
    </source>
</evidence>
<dbReference type="PANTHER" id="PTHR35005">
    <property type="entry name" value="3-DEHYDRO-SCYLLO-INOSOSE HYDROLASE"/>
    <property type="match status" value="1"/>
</dbReference>
<sequence length="201" mass="21130">MYFAELSSPQVEALRESGRVPVLLLPVGAVEPPGPYAPLGTGSLIAKGVCERAAARLAGDERVRALILPMLSYGVTGFPEPGTVPIGAETLHGLVVDVCTALARQDLPRVVVVNSHPGSAHRAALRRAVHTVESRYGRRIAHVDLDGRPGTGCSAASLVLAERPELVDTEQVKARGTDGVAAFETLTTMLVDVIRKLACSP</sequence>
<accession>A0ABY2S262</accession>
<dbReference type="RefSeq" id="WP_112272752.1">
    <property type="nucleotide sequence ID" value="NZ_SWMS01000011.1"/>
</dbReference>
<evidence type="ECO:0000256" key="2">
    <source>
        <dbReference type="ARBA" id="ARBA00022723"/>
    </source>
</evidence>
<keyword evidence="4" id="KW-0862">Zinc</keyword>
<keyword evidence="2" id="KW-0479">Metal-binding</keyword>
<keyword evidence="7" id="KW-1185">Reference proteome</keyword>
<keyword evidence="3" id="KW-0378">Hydrolase</keyword>
<comment type="cofactor">
    <cofactor evidence="1">
        <name>Zn(2+)</name>
        <dbReference type="ChEBI" id="CHEBI:29105"/>
    </cofactor>
</comment>
<dbReference type="Gene3D" id="3.40.50.10310">
    <property type="entry name" value="Creatininase"/>
    <property type="match status" value="1"/>
</dbReference>
<comment type="similarity">
    <text evidence="5">Belongs to the creatininase superfamily.</text>
</comment>
<comment type="caution">
    <text evidence="6">The sequence shown here is derived from an EMBL/GenBank/DDBJ whole genome shotgun (WGS) entry which is preliminary data.</text>
</comment>
<proteinExistence type="inferred from homology"/>
<organism evidence="6 7">
    <name type="scientific">Prauserella endophytica</name>
    <dbReference type="NCBI Taxonomy" id="1592324"/>
    <lineage>
        <taxon>Bacteria</taxon>
        <taxon>Bacillati</taxon>
        <taxon>Actinomycetota</taxon>
        <taxon>Actinomycetes</taxon>
        <taxon>Pseudonocardiales</taxon>
        <taxon>Pseudonocardiaceae</taxon>
        <taxon>Prauserella</taxon>
        <taxon>Prauserella coralliicola group</taxon>
    </lineage>
</organism>
<reference evidence="6 7" key="1">
    <citation type="journal article" date="2015" name="Antonie Van Leeuwenhoek">
        <title>Prauserella endophytica sp. nov., an endophytic actinobacterium isolated from Tamarix taklamakanensis.</title>
        <authorList>
            <person name="Liu J.M."/>
            <person name="Habden X."/>
            <person name="Guo L."/>
            <person name="Tuo L."/>
            <person name="Jiang Z.K."/>
            <person name="Liu S.W."/>
            <person name="Liu X.F."/>
            <person name="Chen L."/>
            <person name="Li R.F."/>
            <person name="Zhang Y.Q."/>
            <person name="Sun C.H."/>
        </authorList>
    </citation>
    <scope>NUCLEOTIDE SEQUENCE [LARGE SCALE GENOMIC DNA]</scope>
    <source>
        <strain evidence="6 7">CGMCC 4.7182</strain>
    </source>
</reference>
<evidence type="ECO:0000256" key="4">
    <source>
        <dbReference type="ARBA" id="ARBA00022833"/>
    </source>
</evidence>
<gene>
    <name evidence="6" type="ORF">FCN18_20350</name>
</gene>
<dbReference type="Pfam" id="PF02633">
    <property type="entry name" value="Creatininase"/>
    <property type="match status" value="1"/>
</dbReference>
<dbReference type="InterPro" id="IPR024087">
    <property type="entry name" value="Creatininase-like_sf"/>
</dbReference>
<dbReference type="SUPFAM" id="SSF102215">
    <property type="entry name" value="Creatininase"/>
    <property type="match status" value="1"/>
</dbReference>
<evidence type="ECO:0000256" key="1">
    <source>
        <dbReference type="ARBA" id="ARBA00001947"/>
    </source>
</evidence>
<dbReference type="Proteomes" id="UP000309992">
    <property type="component" value="Unassembled WGS sequence"/>
</dbReference>
<name>A0ABY2S262_9PSEU</name>
<protein>
    <submittedName>
        <fullName evidence="6">Creatininase family protein</fullName>
    </submittedName>
</protein>
<evidence type="ECO:0000256" key="3">
    <source>
        <dbReference type="ARBA" id="ARBA00022801"/>
    </source>
</evidence>
<dbReference type="EMBL" id="SWMS01000011">
    <property type="protein sequence ID" value="TKG69151.1"/>
    <property type="molecule type" value="Genomic_DNA"/>
</dbReference>